<reference evidence="2" key="1">
    <citation type="journal article" date="2019" name="Int. J. Syst. Evol. Microbiol.">
        <title>The Global Catalogue of Microorganisms (GCM) 10K type strain sequencing project: providing services to taxonomists for standard genome sequencing and annotation.</title>
        <authorList>
            <consortium name="The Broad Institute Genomics Platform"/>
            <consortium name="The Broad Institute Genome Sequencing Center for Infectious Disease"/>
            <person name="Wu L."/>
            <person name="Ma J."/>
        </authorList>
    </citation>
    <scope>NUCLEOTIDE SEQUENCE [LARGE SCALE GENOMIC DNA]</scope>
    <source>
        <strain evidence="2">CCUG 49339</strain>
    </source>
</reference>
<comment type="caution">
    <text evidence="1">The sequence shown here is derived from an EMBL/GenBank/DDBJ whole genome shotgun (WGS) entry which is preliminary data.</text>
</comment>
<keyword evidence="2" id="KW-1185">Reference proteome</keyword>
<evidence type="ECO:0008006" key="3">
    <source>
        <dbReference type="Google" id="ProtNLM"/>
    </source>
</evidence>
<dbReference type="RefSeq" id="WP_377929315.1">
    <property type="nucleotide sequence ID" value="NZ_JBHUEM010000033.1"/>
</dbReference>
<gene>
    <name evidence="1" type="ORF">ACFSCX_16340</name>
</gene>
<evidence type="ECO:0000313" key="1">
    <source>
        <dbReference type="EMBL" id="MFD1738099.1"/>
    </source>
</evidence>
<dbReference type="EMBL" id="JBHUEM010000033">
    <property type="protein sequence ID" value="MFD1738099.1"/>
    <property type="molecule type" value="Genomic_DNA"/>
</dbReference>
<sequence>MILPAMDVLLMKDHLKTHEGMLYKLRIYFHHAHHPLLKEIIQRQYTIMNDHVRVMLELLDPNRTTPVRLAAIDLDIVPKGDSNLNGTTEKQDKPLSFEGRATAKFMANHNFMSSLLMKNPHVKEIHEKMAIQQAKIAESYTHLIQHLWREKPTMSTAEVQLEIINDFKDLLHS</sequence>
<accession>A0ABW4LTJ5</accession>
<protein>
    <recommendedName>
        <fullName evidence="3">Spore coat protein</fullName>
    </recommendedName>
</protein>
<proteinExistence type="predicted"/>
<evidence type="ECO:0000313" key="2">
    <source>
        <dbReference type="Proteomes" id="UP001597214"/>
    </source>
</evidence>
<name>A0ABW4LTJ5_9BACI</name>
<dbReference type="Proteomes" id="UP001597214">
    <property type="component" value="Unassembled WGS sequence"/>
</dbReference>
<organism evidence="1 2">
    <name type="scientific">Bacillus salitolerans</name>
    <dbReference type="NCBI Taxonomy" id="1437434"/>
    <lineage>
        <taxon>Bacteria</taxon>
        <taxon>Bacillati</taxon>
        <taxon>Bacillota</taxon>
        <taxon>Bacilli</taxon>
        <taxon>Bacillales</taxon>
        <taxon>Bacillaceae</taxon>
        <taxon>Bacillus</taxon>
    </lineage>
</organism>